<dbReference type="Pfam" id="PF11828">
    <property type="entry name" value="DUF3348"/>
    <property type="match status" value="1"/>
</dbReference>
<organism evidence="2 3">
    <name type="scientific">Inhella proteolytica</name>
    <dbReference type="NCBI Taxonomy" id="2795029"/>
    <lineage>
        <taxon>Bacteria</taxon>
        <taxon>Pseudomonadati</taxon>
        <taxon>Pseudomonadota</taxon>
        <taxon>Betaproteobacteria</taxon>
        <taxon>Burkholderiales</taxon>
        <taxon>Sphaerotilaceae</taxon>
        <taxon>Inhella</taxon>
    </lineage>
</organism>
<proteinExistence type="predicted"/>
<evidence type="ECO:0000256" key="1">
    <source>
        <dbReference type="SAM" id="MobiDB-lite"/>
    </source>
</evidence>
<evidence type="ECO:0000313" key="3">
    <source>
        <dbReference type="Proteomes" id="UP000613266"/>
    </source>
</evidence>
<dbReference type="RefSeq" id="WP_198111018.1">
    <property type="nucleotide sequence ID" value="NZ_JAEDAK010000006.1"/>
</dbReference>
<reference evidence="2" key="1">
    <citation type="submission" date="2020-12" db="EMBL/GenBank/DDBJ databases">
        <title>The genome sequence of Inhella sp. 1Y17.</title>
        <authorList>
            <person name="Liu Y."/>
        </authorList>
    </citation>
    <scope>NUCLEOTIDE SEQUENCE</scope>
    <source>
        <strain evidence="2">1Y17</strain>
    </source>
</reference>
<protein>
    <submittedName>
        <fullName evidence="2">DUF3348 family protein</fullName>
    </submittedName>
</protein>
<dbReference type="EMBL" id="JAEDAK010000006">
    <property type="protein sequence ID" value="MBH9577239.1"/>
    <property type="molecule type" value="Genomic_DNA"/>
</dbReference>
<dbReference type="AlphaFoldDB" id="A0A931J0I4"/>
<dbReference type="Proteomes" id="UP000613266">
    <property type="component" value="Unassembled WGS sequence"/>
</dbReference>
<sequence length="269" mass="28810">MQARQQQVNPLVSSSGAPGWSSIRTAGPALPHVLKAWGLPLAAAAQGPVSERLAQSLSWLDAVALAEVLNGALPAPAPDATQRLQATRAWARSALQRLQAELQAGFADPVLVREGPTTTSLRRPPARASAAPKPAGALDAVAPYRLHHSTQQRSLAIRATTLRGQLRSQLSSTTPRLARLAALDAVFERALQAREEQALASLPSMTAQRGISLRAADPEPDPEDRSAWPAPGWRGQLWDELQQVLQAELDLRLQPVLGLIEALHDDDTN</sequence>
<feature type="compositionally biased region" description="Low complexity" evidence="1">
    <location>
        <begin position="126"/>
        <end position="135"/>
    </location>
</feature>
<name>A0A931J0I4_9BURK</name>
<dbReference type="InterPro" id="IPR021783">
    <property type="entry name" value="DUF3348"/>
</dbReference>
<feature type="region of interest" description="Disordered" evidence="1">
    <location>
        <begin position="113"/>
        <end position="135"/>
    </location>
</feature>
<keyword evidence="3" id="KW-1185">Reference proteome</keyword>
<comment type="caution">
    <text evidence="2">The sequence shown here is derived from an EMBL/GenBank/DDBJ whole genome shotgun (WGS) entry which is preliminary data.</text>
</comment>
<gene>
    <name evidence="2" type="ORF">I7X39_10005</name>
</gene>
<evidence type="ECO:0000313" key="2">
    <source>
        <dbReference type="EMBL" id="MBH9577239.1"/>
    </source>
</evidence>
<accession>A0A931J0I4</accession>